<evidence type="ECO:0000256" key="3">
    <source>
        <dbReference type="ARBA" id="ARBA00022630"/>
    </source>
</evidence>
<evidence type="ECO:0000259" key="5">
    <source>
        <dbReference type="Pfam" id="PF01266"/>
    </source>
</evidence>
<sequence>MNSPSSSPRADLVVVGAGIVGLAHAWHAVRAGLSVVVLDRDDRPVGASVRNFGHICTTAQAGVALAFAEVAREGWLRLAAEAGLGVRETGTLVIARTDAEMAVLDEFAAARPDEAELLTAASVGARGGWSAPGTVGGALLPRDLRVDAPTVIPALVAYLRTLGVQVRFGENVVAIEDGGVRTADSWFPAERVAVCVGHDVDRLFPEIAAGAEVRRCRLRMIEIDAPRGAVIDPAVFTGSSLLRYGGFSETRAAAAVRAELASDDPDVVSQVINLMCTQRPNGRVVIGDTHHYERTLDPFEDEDVDDMLITRFRRLFDVDELRVRRRWRGVYAASVHGPYLFARPNDAVLVASVTSGIGMTTALGFARDALERHGIL</sequence>
<evidence type="ECO:0000256" key="1">
    <source>
        <dbReference type="ARBA" id="ARBA00001974"/>
    </source>
</evidence>
<keyword evidence="3" id="KW-0285">Flavoprotein</keyword>
<dbReference type="PATRIC" id="fig|2033.6.peg.345"/>
<dbReference type="SUPFAM" id="SSF51905">
    <property type="entry name" value="FAD/NAD(P)-binding domain"/>
    <property type="match status" value="1"/>
</dbReference>
<dbReference type="PANTHER" id="PTHR13847:SF286">
    <property type="entry name" value="D-AMINO ACID DEHYDROGENASE"/>
    <property type="match status" value="1"/>
</dbReference>
<protein>
    <submittedName>
        <fullName evidence="6">Oxidoreductase</fullName>
    </submittedName>
</protein>
<organism evidence="6 7">
    <name type="scientific">Microbacterium testaceum</name>
    <name type="common">Aureobacterium testaceum</name>
    <name type="synonym">Brevibacterium testaceum</name>
    <dbReference type="NCBI Taxonomy" id="2033"/>
    <lineage>
        <taxon>Bacteria</taxon>
        <taxon>Bacillati</taxon>
        <taxon>Actinomycetota</taxon>
        <taxon>Actinomycetes</taxon>
        <taxon>Micrococcales</taxon>
        <taxon>Microbacteriaceae</taxon>
        <taxon>Microbacterium</taxon>
    </lineage>
</organism>
<comment type="cofactor">
    <cofactor evidence="1">
        <name>FAD</name>
        <dbReference type="ChEBI" id="CHEBI:57692"/>
    </cofactor>
</comment>
<dbReference type="AlphaFoldDB" id="A0A147EU15"/>
<dbReference type="InterPro" id="IPR006076">
    <property type="entry name" value="FAD-dep_OxRdtase"/>
</dbReference>
<evidence type="ECO:0000256" key="2">
    <source>
        <dbReference type="ARBA" id="ARBA00009410"/>
    </source>
</evidence>
<dbReference type="Gene3D" id="3.50.50.60">
    <property type="entry name" value="FAD/NAD(P)-binding domain"/>
    <property type="match status" value="1"/>
</dbReference>
<dbReference type="EMBL" id="LDRT01000115">
    <property type="protein sequence ID" value="KTR91312.1"/>
    <property type="molecule type" value="Genomic_DNA"/>
</dbReference>
<dbReference type="Proteomes" id="UP000075025">
    <property type="component" value="Unassembled WGS sequence"/>
</dbReference>
<gene>
    <name evidence="6" type="ORF">NS220_14590</name>
</gene>
<dbReference type="NCBIfam" id="TIGR03364">
    <property type="entry name" value="HpnW_proposed"/>
    <property type="match status" value="1"/>
</dbReference>
<dbReference type="InterPro" id="IPR017741">
    <property type="entry name" value="FAD-dependent_OxRdtase_HpnW"/>
</dbReference>
<feature type="domain" description="FAD dependent oxidoreductase" evidence="5">
    <location>
        <begin position="11"/>
        <end position="369"/>
    </location>
</feature>
<evidence type="ECO:0000313" key="6">
    <source>
        <dbReference type="EMBL" id="KTR91312.1"/>
    </source>
</evidence>
<reference evidence="6 7" key="1">
    <citation type="journal article" date="2016" name="Front. Microbiol.">
        <title>Genomic Resource of Rice Seed Associated Bacteria.</title>
        <authorList>
            <person name="Midha S."/>
            <person name="Bansal K."/>
            <person name="Sharma S."/>
            <person name="Kumar N."/>
            <person name="Patil P.P."/>
            <person name="Chaudhry V."/>
            <person name="Patil P.B."/>
        </authorList>
    </citation>
    <scope>NUCLEOTIDE SEQUENCE [LARGE SCALE GENOMIC DNA]</scope>
    <source>
        <strain evidence="6 7">NS220</strain>
    </source>
</reference>
<evidence type="ECO:0000256" key="4">
    <source>
        <dbReference type="ARBA" id="ARBA00023002"/>
    </source>
</evidence>
<dbReference type="PANTHER" id="PTHR13847">
    <property type="entry name" value="SARCOSINE DEHYDROGENASE-RELATED"/>
    <property type="match status" value="1"/>
</dbReference>
<keyword evidence="4" id="KW-0560">Oxidoreductase</keyword>
<dbReference type="GO" id="GO:0016491">
    <property type="term" value="F:oxidoreductase activity"/>
    <property type="evidence" value="ECO:0007669"/>
    <property type="project" value="UniProtKB-KW"/>
</dbReference>
<proteinExistence type="inferred from homology"/>
<name>A0A147EU15_MICTE</name>
<dbReference type="Gene3D" id="3.30.9.10">
    <property type="entry name" value="D-Amino Acid Oxidase, subunit A, domain 2"/>
    <property type="match status" value="1"/>
</dbReference>
<dbReference type="GO" id="GO:0005737">
    <property type="term" value="C:cytoplasm"/>
    <property type="evidence" value="ECO:0007669"/>
    <property type="project" value="TreeGrafter"/>
</dbReference>
<evidence type="ECO:0000313" key="7">
    <source>
        <dbReference type="Proteomes" id="UP000075025"/>
    </source>
</evidence>
<dbReference type="Pfam" id="PF01266">
    <property type="entry name" value="DAO"/>
    <property type="match status" value="1"/>
</dbReference>
<dbReference type="RefSeq" id="WP_275934685.1">
    <property type="nucleotide sequence ID" value="NZ_LDRT01000115.1"/>
</dbReference>
<comment type="caution">
    <text evidence="6">The sequence shown here is derived from an EMBL/GenBank/DDBJ whole genome shotgun (WGS) entry which is preliminary data.</text>
</comment>
<comment type="similarity">
    <text evidence="2">Belongs to the DadA oxidoreductase family.</text>
</comment>
<dbReference type="InterPro" id="IPR036188">
    <property type="entry name" value="FAD/NAD-bd_sf"/>
</dbReference>
<accession>A0A147EU15</accession>